<proteinExistence type="inferred from homology"/>
<evidence type="ECO:0000256" key="3">
    <source>
        <dbReference type="ARBA" id="ARBA00012126"/>
    </source>
</evidence>
<comment type="caution">
    <text evidence="12">The sequence shown here is derived from an EMBL/GenBank/DDBJ whole genome shotgun (WGS) entry which is preliminary data.</text>
</comment>
<dbReference type="InterPro" id="IPR013785">
    <property type="entry name" value="Aldolase_TIM"/>
</dbReference>
<protein>
    <recommendedName>
        <fullName evidence="3">7,8-didemethyl-8-hydroxy-5-deazariboflavin synthase</fullName>
        <ecNumber evidence="3">4.3.1.32</ecNumber>
    </recommendedName>
</protein>
<evidence type="ECO:0000259" key="11">
    <source>
        <dbReference type="PROSITE" id="PS51918"/>
    </source>
</evidence>
<dbReference type="InterPro" id="IPR034405">
    <property type="entry name" value="F420"/>
</dbReference>
<dbReference type="InterPro" id="IPR019939">
    <property type="entry name" value="CofG_family"/>
</dbReference>
<dbReference type="GO" id="GO:0046872">
    <property type="term" value="F:metal ion binding"/>
    <property type="evidence" value="ECO:0007669"/>
    <property type="project" value="UniProtKB-KW"/>
</dbReference>
<comment type="cofactor">
    <cofactor evidence="1">
        <name>[4Fe-4S] cluster</name>
        <dbReference type="ChEBI" id="CHEBI:49883"/>
    </cofactor>
</comment>
<evidence type="ECO:0000313" key="13">
    <source>
        <dbReference type="Proteomes" id="UP000262939"/>
    </source>
</evidence>
<sequence>MGNITNSEQKSVTQVLEDIQIRGYATQEEAYQLINVQGTQLLELMRVASAFRDERKGNTVTYSRKVFIPLTNMCRNTCGYCTFVKDPSDPEAHIMAPSEVYSQLMRAEAMGCKEVLISLGERPELRYPLAKEKLKKLGYDKMLDYVYDICQLIIDKTSMIPHTNAGALKFKELKKLKDVNGSMGMMLESINPKLNAHEGCPDKLPVVRLNTLRYAGELQIPFTTGILIGIGESLKDRVDSMFAILDEHKKHQHIQEIIIQNFRSKKGTAMGNSPEPNIWDMVRSIAVCRLIFGKDVNIQAPPNLTPNIHQLFLLAGINDWGGISPLTPDFINPEKPWPHIWELHRICSELGFELRERLTVYPEYLIDSTYKREVFKSRIDHLIDETRLVRREMTV</sequence>
<keyword evidence="12" id="KW-0808">Transferase</keyword>
<evidence type="ECO:0000256" key="8">
    <source>
        <dbReference type="ARBA" id="ARBA00023014"/>
    </source>
</evidence>
<dbReference type="UniPathway" id="UPA00072"/>
<dbReference type="CDD" id="cd01335">
    <property type="entry name" value="Radical_SAM"/>
    <property type="match status" value="1"/>
</dbReference>
<dbReference type="InterPro" id="IPR007197">
    <property type="entry name" value="rSAM"/>
</dbReference>
<dbReference type="SUPFAM" id="SSF102114">
    <property type="entry name" value="Radical SAM enzymes"/>
    <property type="match status" value="1"/>
</dbReference>
<feature type="domain" description="Radical SAM core" evidence="11">
    <location>
        <begin position="60"/>
        <end position="303"/>
    </location>
</feature>
<dbReference type="NCBIfam" id="NF004884">
    <property type="entry name" value="PRK06245.1"/>
    <property type="match status" value="1"/>
</dbReference>
<dbReference type="SFLD" id="SFLDF00294">
    <property type="entry name" value="7_8-didemethyl-8-hydroxy-5-dea"/>
    <property type="match status" value="1"/>
</dbReference>
<comment type="pathway">
    <text evidence="2">Cofactor biosynthesis; coenzyme F0 biosynthesis.</text>
</comment>
<keyword evidence="8" id="KW-0411">Iron-sulfur</keyword>
<evidence type="ECO:0000256" key="6">
    <source>
        <dbReference type="ARBA" id="ARBA00022723"/>
    </source>
</evidence>
<dbReference type="PROSITE" id="PS51918">
    <property type="entry name" value="RADICAL_SAM"/>
    <property type="match status" value="1"/>
</dbReference>
<dbReference type="Pfam" id="PF04055">
    <property type="entry name" value="Radical_SAM"/>
    <property type="match status" value="1"/>
</dbReference>
<evidence type="ECO:0000256" key="10">
    <source>
        <dbReference type="ARBA" id="ARBA00048974"/>
    </source>
</evidence>
<dbReference type="SFLD" id="SFLDG01064">
    <property type="entry name" value="F420__menaquinone_cofactor_bio"/>
    <property type="match status" value="1"/>
</dbReference>
<dbReference type="GO" id="GO:0044689">
    <property type="term" value="F:7,8-didemethyl-8-hydroxy-5-deazariboflavin synthase activity"/>
    <property type="evidence" value="ECO:0007669"/>
    <property type="project" value="UniProtKB-EC"/>
</dbReference>
<dbReference type="EC" id="4.3.1.32" evidence="3"/>
<dbReference type="AlphaFoldDB" id="A0A372LFL9"/>
<dbReference type="Proteomes" id="UP000262939">
    <property type="component" value="Unassembled WGS sequence"/>
</dbReference>
<dbReference type="InterPro" id="IPR006638">
    <property type="entry name" value="Elp3/MiaA/NifB-like_rSAM"/>
</dbReference>
<dbReference type="RefSeq" id="WP_117321045.1">
    <property type="nucleotide sequence ID" value="NZ_QVTD01000003.1"/>
</dbReference>
<organism evidence="12 13">
    <name type="scientific">Peribacillus glennii</name>
    <dbReference type="NCBI Taxonomy" id="2303991"/>
    <lineage>
        <taxon>Bacteria</taxon>
        <taxon>Bacillati</taxon>
        <taxon>Bacillota</taxon>
        <taxon>Bacilli</taxon>
        <taxon>Bacillales</taxon>
        <taxon>Bacillaceae</taxon>
        <taxon>Peribacillus</taxon>
    </lineage>
</organism>
<keyword evidence="13" id="KW-1185">Reference proteome</keyword>
<name>A0A372LFL9_9BACI</name>
<dbReference type="HAMAP" id="MF_01611">
    <property type="entry name" value="FO_synth_sub1"/>
    <property type="match status" value="1"/>
</dbReference>
<dbReference type="Gene3D" id="3.20.20.70">
    <property type="entry name" value="Aldolase class I"/>
    <property type="match status" value="1"/>
</dbReference>
<evidence type="ECO:0000256" key="5">
    <source>
        <dbReference type="ARBA" id="ARBA00022691"/>
    </source>
</evidence>
<gene>
    <name evidence="12" type="primary">cofG</name>
    <name evidence="12" type="ORF">D0466_02810</name>
</gene>
<dbReference type="PANTHER" id="PTHR43076">
    <property type="entry name" value="FO SYNTHASE (COFH)"/>
    <property type="match status" value="1"/>
</dbReference>
<dbReference type="GO" id="GO:0016765">
    <property type="term" value="F:transferase activity, transferring alkyl or aryl (other than methyl) groups"/>
    <property type="evidence" value="ECO:0007669"/>
    <property type="project" value="InterPro"/>
</dbReference>
<dbReference type="GO" id="GO:0051539">
    <property type="term" value="F:4 iron, 4 sulfur cluster binding"/>
    <property type="evidence" value="ECO:0007669"/>
    <property type="project" value="UniProtKB-KW"/>
</dbReference>
<accession>A0A372LFL9</accession>
<dbReference type="InterPro" id="IPR058240">
    <property type="entry name" value="rSAM_sf"/>
</dbReference>
<dbReference type="OrthoDB" id="9775764at2"/>
<evidence type="ECO:0000313" key="12">
    <source>
        <dbReference type="EMBL" id="RFU64869.1"/>
    </source>
</evidence>
<keyword evidence="5" id="KW-0949">S-adenosyl-L-methionine</keyword>
<evidence type="ECO:0000256" key="2">
    <source>
        <dbReference type="ARBA" id="ARBA00004712"/>
    </source>
</evidence>
<reference evidence="12 13" key="1">
    <citation type="submission" date="2018-08" db="EMBL/GenBank/DDBJ databases">
        <title>Bacillus chawlae sp. nov., Bacillus glennii sp. nov., and Bacillus saganii sp. nov. Isolated from the Vehicle Assembly Building at Kennedy Space Center where the Viking Spacecraft were Assembled.</title>
        <authorList>
            <person name="Seuylemezian A."/>
            <person name="Vaishampayan P."/>
        </authorList>
    </citation>
    <scope>NUCLEOTIDE SEQUENCE [LARGE SCALE GENOMIC DNA]</scope>
    <source>
        <strain evidence="12 13">V44-8</strain>
    </source>
</reference>
<dbReference type="SMART" id="SM00729">
    <property type="entry name" value="Elp3"/>
    <property type="match status" value="1"/>
</dbReference>
<evidence type="ECO:0000256" key="4">
    <source>
        <dbReference type="ARBA" id="ARBA00022485"/>
    </source>
</evidence>
<evidence type="ECO:0000256" key="9">
    <source>
        <dbReference type="ARBA" id="ARBA00023239"/>
    </source>
</evidence>
<dbReference type="SFLD" id="SFLDG01388">
    <property type="entry name" value="7_8-didemethyl-8-hydroxy-5-dea"/>
    <property type="match status" value="1"/>
</dbReference>
<comment type="catalytic activity">
    <reaction evidence="10">
        <text>5-amino-5-(4-hydroxybenzyl)-6-(D-ribitylimino)-5,6-dihydrouracil + S-adenosyl-L-methionine = 7,8-didemethyl-8-hydroxy-5-deazariboflavin + 5'-deoxyadenosine + L-methionine + NH4(+) + H(+)</text>
        <dbReference type="Rhea" id="RHEA:55204"/>
        <dbReference type="ChEBI" id="CHEBI:15378"/>
        <dbReference type="ChEBI" id="CHEBI:17319"/>
        <dbReference type="ChEBI" id="CHEBI:28938"/>
        <dbReference type="ChEBI" id="CHEBI:57844"/>
        <dbReference type="ChEBI" id="CHEBI:59789"/>
        <dbReference type="ChEBI" id="CHEBI:59904"/>
        <dbReference type="ChEBI" id="CHEBI:85936"/>
        <dbReference type="EC" id="4.3.1.32"/>
    </reaction>
</comment>
<keyword evidence="6" id="KW-0479">Metal-binding</keyword>
<keyword evidence="7" id="KW-0408">Iron</keyword>
<evidence type="ECO:0000256" key="1">
    <source>
        <dbReference type="ARBA" id="ARBA00001966"/>
    </source>
</evidence>
<keyword evidence="9" id="KW-0456">Lyase</keyword>
<dbReference type="EMBL" id="QVTD01000003">
    <property type="protein sequence ID" value="RFU64869.1"/>
    <property type="molecule type" value="Genomic_DNA"/>
</dbReference>
<dbReference type="PANTHER" id="PTHR43076:SF15">
    <property type="entry name" value="7,8-DIDEMETHYL-8-HYDROXY-5-DEAZARIBOFLAVIN SYNTHASE"/>
    <property type="match status" value="1"/>
</dbReference>
<dbReference type="SFLD" id="SFLDS00029">
    <property type="entry name" value="Radical_SAM"/>
    <property type="match status" value="1"/>
</dbReference>
<keyword evidence="4" id="KW-0004">4Fe-4S</keyword>
<dbReference type="NCBIfam" id="TIGR03550">
    <property type="entry name" value="F420_cofG"/>
    <property type="match status" value="1"/>
</dbReference>
<evidence type="ECO:0000256" key="7">
    <source>
        <dbReference type="ARBA" id="ARBA00023004"/>
    </source>
</evidence>